<sequence>MSTEFDLALIWARLQLCFSSSTVFCSHLFIKASLALCFYRQRLNLVHPIVSMRLRPKKDLFWSRVFWWFSHKTTIFLSSLVSERGLYFILL</sequence>
<organism evidence="1 2">
    <name type="scientific">Gossypium darwinii</name>
    <name type="common">Darwin's cotton</name>
    <name type="synonym">Gossypium barbadense var. darwinii</name>
    <dbReference type="NCBI Taxonomy" id="34276"/>
    <lineage>
        <taxon>Eukaryota</taxon>
        <taxon>Viridiplantae</taxon>
        <taxon>Streptophyta</taxon>
        <taxon>Embryophyta</taxon>
        <taxon>Tracheophyta</taxon>
        <taxon>Spermatophyta</taxon>
        <taxon>Magnoliopsida</taxon>
        <taxon>eudicotyledons</taxon>
        <taxon>Gunneridae</taxon>
        <taxon>Pentapetalae</taxon>
        <taxon>rosids</taxon>
        <taxon>malvids</taxon>
        <taxon>Malvales</taxon>
        <taxon>Malvaceae</taxon>
        <taxon>Malvoideae</taxon>
        <taxon>Gossypium</taxon>
    </lineage>
</organism>
<reference evidence="1 2" key="1">
    <citation type="submission" date="2019-06" db="EMBL/GenBank/DDBJ databases">
        <title>WGS assembly of Gossypium darwinii.</title>
        <authorList>
            <person name="Chen Z.J."/>
            <person name="Sreedasyam A."/>
            <person name="Ando A."/>
            <person name="Song Q."/>
            <person name="De L."/>
            <person name="Hulse-Kemp A."/>
            <person name="Ding M."/>
            <person name="Ye W."/>
            <person name="Kirkbride R."/>
            <person name="Jenkins J."/>
            <person name="Plott C."/>
            <person name="Lovell J."/>
            <person name="Lin Y.-M."/>
            <person name="Vaughn R."/>
            <person name="Liu B."/>
            <person name="Li W."/>
            <person name="Simpson S."/>
            <person name="Scheffler B."/>
            <person name="Saski C."/>
            <person name="Grover C."/>
            <person name="Hu G."/>
            <person name="Conover J."/>
            <person name="Carlson J."/>
            <person name="Shu S."/>
            <person name="Boston L."/>
            <person name="Williams M."/>
            <person name="Peterson D."/>
            <person name="Mcgee K."/>
            <person name="Jones D."/>
            <person name="Wendel J."/>
            <person name="Stelly D."/>
            <person name="Grimwood J."/>
            <person name="Schmutz J."/>
        </authorList>
    </citation>
    <scope>NUCLEOTIDE SEQUENCE [LARGE SCALE GENOMIC DNA]</scope>
    <source>
        <strain evidence="1">1808015.09</strain>
    </source>
</reference>
<evidence type="ECO:0000313" key="1">
    <source>
        <dbReference type="EMBL" id="TYG85502.1"/>
    </source>
</evidence>
<name>A0A5D2DWX3_GOSDA</name>
<keyword evidence="2" id="KW-1185">Reference proteome</keyword>
<protein>
    <submittedName>
        <fullName evidence="1">Uncharacterized protein</fullName>
    </submittedName>
</protein>
<dbReference type="Proteomes" id="UP000323506">
    <property type="component" value="Chromosome A13"/>
</dbReference>
<dbReference type="EMBL" id="CM017700">
    <property type="protein sequence ID" value="TYG85502.1"/>
    <property type="molecule type" value="Genomic_DNA"/>
</dbReference>
<dbReference type="AlphaFoldDB" id="A0A5D2DWX3"/>
<evidence type="ECO:0000313" key="2">
    <source>
        <dbReference type="Proteomes" id="UP000323506"/>
    </source>
</evidence>
<gene>
    <name evidence="1" type="ORF">ES288_A13G059600v1</name>
</gene>
<proteinExistence type="predicted"/>
<accession>A0A5D2DWX3</accession>